<evidence type="ECO:0000313" key="1">
    <source>
        <dbReference type="EMBL" id="CCQ32267.1"/>
    </source>
</evidence>
<dbReference type="PATRIC" id="fig|1033806.12.peg.113"/>
<dbReference type="AlphaFoldDB" id="F7PFS5"/>
<sequence>MSEAERGDRWTAEFDDGVIVFEFLLGMDLETFGEEAYETYERLLTEHDADGLVTVVELADPFTPETFDVWERTAERAVTGGISRWATVADGIKALSLRGKMHTSGLDITVTDDRSDAIEWAREG</sequence>
<organism evidence="1 2">
    <name type="scientific">Halorhabdus tiamatea SARL4B</name>
    <dbReference type="NCBI Taxonomy" id="1033806"/>
    <lineage>
        <taxon>Archaea</taxon>
        <taxon>Methanobacteriati</taxon>
        <taxon>Methanobacteriota</taxon>
        <taxon>Stenosarchaea group</taxon>
        <taxon>Halobacteria</taxon>
        <taxon>Halobacteriales</taxon>
        <taxon>Haloarculaceae</taxon>
        <taxon>Halorhabdus</taxon>
    </lineage>
</organism>
<accession>F7PFS5</accession>
<proteinExistence type="predicted"/>
<evidence type="ECO:0000313" key="2">
    <source>
        <dbReference type="Proteomes" id="UP000015381"/>
    </source>
</evidence>
<dbReference type="Proteomes" id="UP000015381">
    <property type="component" value="Chromosome I"/>
</dbReference>
<protein>
    <recommendedName>
        <fullName evidence="3">STAS/SEC14 domain-containing protein</fullName>
    </recommendedName>
</protein>
<gene>
    <name evidence="1" type="ORF">HTIA_0116</name>
</gene>
<reference evidence="1 2" key="1">
    <citation type="journal article" date="2014" name="Environ. Microbiol.">
        <title>Halorhabdus tiamatea: proteogenomics and glycosidase activity measurements identify the first cultivated euryarchaeon from a deep-sea anoxic brine lake as potential polysaccharide degrader.</title>
        <authorList>
            <person name="Werner J."/>
            <person name="Ferrer M."/>
            <person name="Michel G."/>
            <person name="Mann A.J."/>
            <person name="Huang S."/>
            <person name="Juarez S."/>
            <person name="Ciordia S."/>
            <person name="Albar J.P."/>
            <person name="Alcaide M."/>
            <person name="La Cono V."/>
            <person name="Yakimov M.M."/>
            <person name="Antunes A."/>
            <person name="Taborda M."/>
            <person name="Da Costa M.S."/>
            <person name="Amann R.I."/>
            <person name="Gloeckner F.O."/>
            <person name="Golyshina O.V."/>
            <person name="Golyshin P.N."/>
            <person name="Teeling H."/>
        </authorList>
    </citation>
    <scope>NUCLEOTIDE SEQUENCE [LARGE SCALE GENOMIC DNA]</scope>
    <source>
        <strain evidence="2">SARL4B</strain>
    </source>
</reference>
<evidence type="ECO:0008006" key="3">
    <source>
        <dbReference type="Google" id="ProtNLM"/>
    </source>
</evidence>
<dbReference type="HOGENOM" id="CLU_1998706_0_0_2"/>
<dbReference type="GeneID" id="23798538"/>
<dbReference type="OrthoDB" id="218982at2157"/>
<keyword evidence="2" id="KW-1185">Reference proteome</keyword>
<dbReference type="KEGG" id="hti:HTIA_0116"/>
<dbReference type="RefSeq" id="WP_008523883.1">
    <property type="nucleotide sequence ID" value="NC_021921.1"/>
</dbReference>
<name>F7PFS5_9EURY</name>
<dbReference type="EMBL" id="HF571520">
    <property type="protein sequence ID" value="CCQ32267.1"/>
    <property type="molecule type" value="Genomic_DNA"/>
</dbReference>